<dbReference type="GO" id="GO:0016705">
    <property type="term" value="F:oxidoreductase activity, acting on paired donors, with incorporation or reduction of molecular oxygen"/>
    <property type="evidence" value="ECO:0007669"/>
    <property type="project" value="InterPro"/>
</dbReference>
<sequence length="332" mass="35684">MAIPLSVLDLAHVWQGASSADALRRTVDLARRADAAGYRRFWVAEHHNMASVASTSPPVLIGAIADATERIRVGSGGVMLPNHAPYVVAEQFAMLEALHPERIDVGIGRAPGTDQVTARALRRDPEGLGVDEFPRHLLELMSWLGDNRLTEPLSAHLAATPAATSSPEVWLLGSSGYAAQLAGMLGLPYAYAHHFGQLDPVEVLDAYRSRFEPSPVLSEPYPMLCTSAITADTAEEAEFEAGPAKVMALGMRANKREPLVRPEQAAERGFSELEEAMLSQLPATKFVGAADEVVERLQKLVAASGAAELMIAAATYGAETKARTLEQIADRW</sequence>
<dbReference type="AlphaFoldDB" id="A0A255G515"/>
<dbReference type="PANTHER" id="PTHR30137">
    <property type="entry name" value="LUCIFERASE-LIKE MONOOXYGENASE"/>
    <property type="match status" value="1"/>
</dbReference>
<comment type="similarity">
    <text evidence="1">To bacterial alkanal monooxygenase alpha and beta chains.</text>
</comment>
<dbReference type="Proteomes" id="UP000215896">
    <property type="component" value="Unassembled WGS sequence"/>
</dbReference>
<keyword evidence="3" id="KW-0560">Oxidoreductase</keyword>
<proteinExistence type="predicted"/>
<dbReference type="CDD" id="cd00347">
    <property type="entry name" value="Flavin_utilizing_monoxygenases"/>
    <property type="match status" value="1"/>
</dbReference>
<dbReference type="RefSeq" id="WP_094406436.1">
    <property type="nucleotide sequence ID" value="NZ_NMVO01000017.1"/>
</dbReference>
<dbReference type="InterPro" id="IPR011251">
    <property type="entry name" value="Luciferase-like_dom"/>
</dbReference>
<evidence type="ECO:0000259" key="2">
    <source>
        <dbReference type="Pfam" id="PF00296"/>
    </source>
</evidence>
<dbReference type="SUPFAM" id="SSF51679">
    <property type="entry name" value="Bacterial luciferase-like"/>
    <property type="match status" value="1"/>
</dbReference>
<dbReference type="GO" id="GO:0004497">
    <property type="term" value="F:monooxygenase activity"/>
    <property type="evidence" value="ECO:0007669"/>
    <property type="project" value="UniProtKB-KW"/>
</dbReference>
<dbReference type="InterPro" id="IPR036661">
    <property type="entry name" value="Luciferase-like_sf"/>
</dbReference>
<dbReference type="Gene3D" id="3.20.20.30">
    <property type="entry name" value="Luciferase-like domain"/>
    <property type="match status" value="1"/>
</dbReference>
<gene>
    <name evidence="3" type="ORF">CGZ94_17510</name>
</gene>
<dbReference type="Pfam" id="PF00296">
    <property type="entry name" value="Bac_luciferase"/>
    <property type="match status" value="1"/>
</dbReference>
<organism evidence="3 4">
    <name type="scientific">Enemella evansiae</name>
    <dbReference type="NCBI Taxonomy" id="2016499"/>
    <lineage>
        <taxon>Bacteria</taxon>
        <taxon>Bacillati</taxon>
        <taxon>Actinomycetota</taxon>
        <taxon>Actinomycetes</taxon>
        <taxon>Propionibacteriales</taxon>
        <taxon>Propionibacteriaceae</taxon>
        <taxon>Enemella</taxon>
    </lineage>
</organism>
<reference evidence="3 4" key="1">
    <citation type="submission" date="2017-07" db="EMBL/GenBank/DDBJ databases">
        <title>Draft whole genome sequences of clinical Proprionibacteriaceae strains.</title>
        <authorList>
            <person name="Bernier A.-M."/>
            <person name="Bernard K."/>
            <person name="Domingo M.-C."/>
        </authorList>
    </citation>
    <scope>NUCLEOTIDE SEQUENCE [LARGE SCALE GENOMIC DNA]</scope>
    <source>
        <strain evidence="3 4">NML 030167</strain>
    </source>
</reference>
<dbReference type="InterPro" id="IPR019949">
    <property type="entry name" value="CmoO-like"/>
</dbReference>
<accession>A0A255G515</accession>
<dbReference type="NCBIfam" id="TIGR03558">
    <property type="entry name" value="oxido_grp_1"/>
    <property type="match status" value="1"/>
</dbReference>
<protein>
    <submittedName>
        <fullName evidence="3">Alkanal monooxygenase</fullName>
    </submittedName>
</protein>
<evidence type="ECO:0000256" key="1">
    <source>
        <dbReference type="ARBA" id="ARBA00007789"/>
    </source>
</evidence>
<dbReference type="GO" id="GO:0005829">
    <property type="term" value="C:cytosol"/>
    <property type="evidence" value="ECO:0007669"/>
    <property type="project" value="TreeGrafter"/>
</dbReference>
<keyword evidence="4" id="KW-1185">Reference proteome</keyword>
<dbReference type="EMBL" id="NMVO01000017">
    <property type="protein sequence ID" value="OYO09476.1"/>
    <property type="molecule type" value="Genomic_DNA"/>
</dbReference>
<name>A0A255G515_9ACTN</name>
<keyword evidence="3" id="KW-0503">Monooxygenase</keyword>
<evidence type="ECO:0000313" key="3">
    <source>
        <dbReference type="EMBL" id="OYO09476.1"/>
    </source>
</evidence>
<dbReference type="OrthoDB" id="9780518at2"/>
<dbReference type="PANTHER" id="PTHR30137:SF6">
    <property type="entry name" value="LUCIFERASE-LIKE MONOOXYGENASE"/>
    <property type="match status" value="1"/>
</dbReference>
<feature type="domain" description="Luciferase-like" evidence="2">
    <location>
        <begin position="6"/>
        <end position="305"/>
    </location>
</feature>
<dbReference type="InterPro" id="IPR050766">
    <property type="entry name" value="Bact_Lucif_Oxidored"/>
</dbReference>
<comment type="caution">
    <text evidence="3">The sequence shown here is derived from an EMBL/GenBank/DDBJ whole genome shotgun (WGS) entry which is preliminary data.</text>
</comment>
<evidence type="ECO:0000313" key="4">
    <source>
        <dbReference type="Proteomes" id="UP000215896"/>
    </source>
</evidence>
<dbReference type="FunFam" id="3.20.20.30:FF:000002">
    <property type="entry name" value="LLM class flavin-dependent oxidoreductase"/>
    <property type="match status" value="1"/>
</dbReference>